<dbReference type="RefSeq" id="WP_073274797.1">
    <property type="nucleotide sequence ID" value="NZ_FRAC01000009.1"/>
</dbReference>
<dbReference type="EMBL" id="FRAC01000009">
    <property type="protein sequence ID" value="SHK10329.1"/>
    <property type="molecule type" value="Genomic_DNA"/>
</dbReference>
<evidence type="ECO:0000313" key="5">
    <source>
        <dbReference type="Proteomes" id="UP000184386"/>
    </source>
</evidence>
<feature type="DNA-binding region" description="H-T-H motif" evidence="2">
    <location>
        <begin position="25"/>
        <end position="44"/>
    </location>
</feature>
<dbReference type="Gene3D" id="1.10.357.10">
    <property type="entry name" value="Tetracycline Repressor, domain 2"/>
    <property type="match status" value="1"/>
</dbReference>
<keyword evidence="1 2" id="KW-0238">DNA-binding</keyword>
<dbReference type="InterPro" id="IPR001647">
    <property type="entry name" value="HTH_TetR"/>
</dbReference>
<dbReference type="PANTHER" id="PTHR43479">
    <property type="entry name" value="ACREF/ENVCD OPERON REPRESSOR-RELATED"/>
    <property type="match status" value="1"/>
</dbReference>
<accession>A0A1M6PQR7</accession>
<dbReference type="PROSITE" id="PS50977">
    <property type="entry name" value="HTH_TETR_2"/>
    <property type="match status" value="1"/>
</dbReference>
<name>A0A1M6PQR7_9FIRM</name>
<dbReference type="OrthoDB" id="9810250at2"/>
<evidence type="ECO:0000259" key="3">
    <source>
        <dbReference type="PROSITE" id="PS50977"/>
    </source>
</evidence>
<dbReference type="InterPro" id="IPR039532">
    <property type="entry name" value="TetR_C_Firmicutes"/>
</dbReference>
<evidence type="ECO:0000256" key="2">
    <source>
        <dbReference type="PROSITE-ProRule" id="PRU00335"/>
    </source>
</evidence>
<evidence type="ECO:0000313" key="4">
    <source>
        <dbReference type="EMBL" id="SHK10329.1"/>
    </source>
</evidence>
<dbReference type="Pfam" id="PF14278">
    <property type="entry name" value="TetR_C_8"/>
    <property type="match status" value="1"/>
</dbReference>
<evidence type="ECO:0000256" key="1">
    <source>
        <dbReference type="ARBA" id="ARBA00023125"/>
    </source>
</evidence>
<organism evidence="4 5">
    <name type="scientific">Anaerocolumna jejuensis DSM 15929</name>
    <dbReference type="NCBI Taxonomy" id="1121322"/>
    <lineage>
        <taxon>Bacteria</taxon>
        <taxon>Bacillati</taxon>
        <taxon>Bacillota</taxon>
        <taxon>Clostridia</taxon>
        <taxon>Lachnospirales</taxon>
        <taxon>Lachnospiraceae</taxon>
        <taxon>Anaerocolumna</taxon>
    </lineage>
</organism>
<proteinExistence type="predicted"/>
<dbReference type="InterPro" id="IPR009057">
    <property type="entry name" value="Homeodomain-like_sf"/>
</dbReference>
<gene>
    <name evidence="4" type="ORF">SAMN02745136_01695</name>
</gene>
<reference evidence="4 5" key="1">
    <citation type="submission" date="2016-11" db="EMBL/GenBank/DDBJ databases">
        <authorList>
            <person name="Jaros S."/>
            <person name="Januszkiewicz K."/>
            <person name="Wedrychowicz H."/>
        </authorList>
    </citation>
    <scope>NUCLEOTIDE SEQUENCE [LARGE SCALE GENOMIC DNA]</scope>
    <source>
        <strain evidence="4 5">DSM 15929</strain>
    </source>
</reference>
<protein>
    <submittedName>
        <fullName evidence="4">Transcriptional regulator, TetR family</fullName>
    </submittedName>
</protein>
<dbReference type="AlphaFoldDB" id="A0A1M6PQR7"/>
<feature type="domain" description="HTH tetR-type" evidence="3">
    <location>
        <begin position="2"/>
        <end position="62"/>
    </location>
</feature>
<dbReference type="Proteomes" id="UP000184386">
    <property type="component" value="Unassembled WGS sequence"/>
</dbReference>
<dbReference type="SUPFAM" id="SSF46689">
    <property type="entry name" value="Homeodomain-like"/>
    <property type="match status" value="1"/>
</dbReference>
<dbReference type="GO" id="GO:0003677">
    <property type="term" value="F:DNA binding"/>
    <property type="evidence" value="ECO:0007669"/>
    <property type="project" value="UniProtKB-UniRule"/>
</dbReference>
<dbReference type="PANTHER" id="PTHR43479:SF7">
    <property type="entry name" value="TETR-FAMILY TRANSCRIPTIONAL REGULATOR"/>
    <property type="match status" value="1"/>
</dbReference>
<dbReference type="STRING" id="1121322.SAMN02745136_01695"/>
<dbReference type="InterPro" id="IPR050624">
    <property type="entry name" value="HTH-type_Tx_Regulator"/>
</dbReference>
<sequence>MRNLKNDFAEAVKKMLDSKTLDKITVTDIVNDCKVSRQAFYYHFSDIYDIIEWIFKQETEYALEKHRNIETWQIGYCNLLNWLKDNRSLVINTYKSIQREYIENFMYHVLFTYINQVVEEQAKGFNVSSDQKEFVTKYFTLSFNGIALDWIRNGMKEEPEKIVKNIEVLVRGDFKKALEKMHAENLREIKG</sequence>
<keyword evidence="5" id="KW-1185">Reference proteome</keyword>